<evidence type="ECO:0000259" key="9">
    <source>
        <dbReference type="PROSITE" id="PS51918"/>
    </source>
</evidence>
<dbReference type="EMBL" id="UHIP01000001">
    <property type="protein sequence ID" value="SUP24689.1"/>
    <property type="molecule type" value="Genomic_DNA"/>
</dbReference>
<dbReference type="InterPro" id="IPR027609">
    <property type="entry name" value="rSAM_QueE_proteobac"/>
</dbReference>
<keyword evidence="1 8" id="KW-0004">4Fe-4S</keyword>
<dbReference type="EC" id="4.3.99.3" evidence="8"/>
<comment type="subunit">
    <text evidence="8">Homodimer.</text>
</comment>
<evidence type="ECO:0000256" key="3">
    <source>
        <dbReference type="ARBA" id="ARBA00022723"/>
    </source>
</evidence>
<evidence type="ECO:0000256" key="6">
    <source>
        <dbReference type="ARBA" id="ARBA00023014"/>
    </source>
</evidence>
<dbReference type="InterPro" id="IPR058240">
    <property type="entry name" value="rSAM_sf"/>
</dbReference>
<dbReference type="SUPFAM" id="SSF102114">
    <property type="entry name" value="Radical SAM enzymes"/>
    <property type="match status" value="1"/>
</dbReference>
<comment type="cofactor">
    <cofactor evidence="8">
        <name>S-adenosyl-L-methionine</name>
        <dbReference type="ChEBI" id="CHEBI:59789"/>
    </cofactor>
    <text evidence="8">Binds 1 S-adenosyl-L-methionine per subunit.</text>
</comment>
<feature type="binding site" evidence="8">
    <location>
        <position position="65"/>
    </location>
    <ligand>
        <name>[4Fe-4S] cluster</name>
        <dbReference type="ChEBI" id="CHEBI:49883"/>
        <note>4Fe-4S-S-AdoMet</note>
    </ligand>
</feature>
<dbReference type="InterPro" id="IPR013785">
    <property type="entry name" value="Aldolase_TIM"/>
</dbReference>
<keyword evidence="3 8" id="KW-0479">Metal-binding</keyword>
<dbReference type="GO" id="GO:1904047">
    <property type="term" value="F:S-adenosyl-L-methionine binding"/>
    <property type="evidence" value="ECO:0007669"/>
    <property type="project" value="UniProtKB-UniRule"/>
</dbReference>
<accession>A0AAX2LRD7</accession>
<comment type="similarity">
    <text evidence="8">Belongs to the radical SAM superfamily. 7-carboxy-7-deazaguanine synthase family.</text>
</comment>
<dbReference type="PANTHER" id="PTHR42836:SF1">
    <property type="entry name" value="7-CARBOXY-7-DEAZAGUANINE SYNTHASE"/>
    <property type="match status" value="1"/>
</dbReference>
<dbReference type="HAMAP" id="MF_00917">
    <property type="entry name" value="QueE"/>
    <property type="match status" value="1"/>
</dbReference>
<evidence type="ECO:0000256" key="5">
    <source>
        <dbReference type="ARBA" id="ARBA00023004"/>
    </source>
</evidence>
<comment type="caution">
    <text evidence="8">Lacks conserved residue(s) required for the propagation of feature annotation.</text>
</comment>
<dbReference type="SFLD" id="SFLDS00029">
    <property type="entry name" value="Radical_SAM"/>
    <property type="match status" value="1"/>
</dbReference>
<evidence type="ECO:0000313" key="10">
    <source>
        <dbReference type="EMBL" id="SUP24689.1"/>
    </source>
</evidence>
<evidence type="ECO:0000256" key="7">
    <source>
        <dbReference type="ARBA" id="ARBA00023239"/>
    </source>
</evidence>
<dbReference type="GO" id="GO:0051539">
    <property type="term" value="F:4 iron, 4 sulfur cluster binding"/>
    <property type="evidence" value="ECO:0007669"/>
    <property type="project" value="UniProtKB-UniRule"/>
</dbReference>
<evidence type="ECO:0000256" key="4">
    <source>
        <dbReference type="ARBA" id="ARBA00022842"/>
    </source>
</evidence>
<comment type="pathway">
    <text evidence="8">Purine metabolism; 7-cyano-7-deazaguanine biosynthesis.</text>
</comment>
<dbReference type="Gene3D" id="3.20.20.70">
    <property type="entry name" value="Aldolase class I"/>
    <property type="match status" value="1"/>
</dbReference>
<gene>
    <name evidence="8 10" type="primary">queE</name>
    <name evidence="10" type="ORF">NCTC11327_01534</name>
</gene>
<keyword evidence="5 8" id="KW-0408">Iron</keyword>
<dbReference type="InterPro" id="IPR024924">
    <property type="entry name" value="7-CO-7-deazaguanine_synth-like"/>
</dbReference>
<comment type="caution">
    <text evidence="10">The sequence shown here is derived from an EMBL/GenBank/DDBJ whole genome shotgun (WGS) entry which is preliminary data.</text>
</comment>
<reference evidence="10 11" key="1">
    <citation type="submission" date="2018-06" db="EMBL/GenBank/DDBJ databases">
        <authorList>
            <consortium name="Pathogen Informatics"/>
            <person name="Doyle S."/>
        </authorList>
    </citation>
    <scope>NUCLEOTIDE SEQUENCE [LARGE SCALE GENOMIC DNA]</scope>
    <source>
        <strain evidence="10 11">NCTC11327</strain>
    </source>
</reference>
<name>A0AAX2LRD7_VIBFL</name>
<dbReference type="GO" id="GO:0008616">
    <property type="term" value="P:tRNA queuosine(34) biosynthetic process"/>
    <property type="evidence" value="ECO:0007669"/>
    <property type="project" value="UniProtKB-UniRule"/>
</dbReference>
<dbReference type="InterPro" id="IPR007197">
    <property type="entry name" value="rSAM"/>
</dbReference>
<dbReference type="PROSITE" id="PS51918">
    <property type="entry name" value="RADICAL_SAM"/>
    <property type="match status" value="1"/>
</dbReference>
<keyword evidence="6 8" id="KW-0411">Iron-sulfur</keyword>
<dbReference type="Pfam" id="PF13353">
    <property type="entry name" value="Fer4_12"/>
    <property type="match status" value="1"/>
</dbReference>
<comment type="cofactor">
    <cofactor evidence="8">
        <name>[4Fe-4S] cluster</name>
        <dbReference type="ChEBI" id="CHEBI:49883"/>
    </cofactor>
    <text evidence="8">Binds 1 [4Fe-4S] cluster. The cluster is coordinated with 3 cysteines and an exchangeable S-adenosyl-L-methionine.</text>
</comment>
<feature type="binding site" evidence="8">
    <location>
        <begin position="166"/>
        <end position="168"/>
    </location>
    <ligand>
        <name>S-adenosyl-L-methionine</name>
        <dbReference type="ChEBI" id="CHEBI:59789"/>
    </ligand>
</feature>
<dbReference type="PANTHER" id="PTHR42836">
    <property type="entry name" value="7-CARBOXY-7-DEAZAGUANINE SYNTHASE"/>
    <property type="match status" value="1"/>
</dbReference>
<comment type="catalytic activity">
    <reaction evidence="8">
        <text>6-carboxy-5,6,7,8-tetrahydropterin + H(+) = 7-carboxy-7-carbaguanine + NH4(+)</text>
        <dbReference type="Rhea" id="RHEA:27974"/>
        <dbReference type="ChEBI" id="CHEBI:15378"/>
        <dbReference type="ChEBI" id="CHEBI:28938"/>
        <dbReference type="ChEBI" id="CHEBI:61032"/>
        <dbReference type="ChEBI" id="CHEBI:61036"/>
        <dbReference type="EC" id="4.3.99.3"/>
    </reaction>
</comment>
<evidence type="ECO:0000256" key="1">
    <source>
        <dbReference type="ARBA" id="ARBA00022485"/>
    </source>
</evidence>
<dbReference type="GO" id="GO:0016840">
    <property type="term" value="F:carbon-nitrogen lyase activity"/>
    <property type="evidence" value="ECO:0007669"/>
    <property type="project" value="UniProtKB-UniRule"/>
</dbReference>
<keyword evidence="8" id="KW-0671">Queuosine biosynthesis</keyword>
<dbReference type="Proteomes" id="UP000254626">
    <property type="component" value="Unassembled WGS sequence"/>
</dbReference>
<feature type="binding site" evidence="8">
    <location>
        <position position="57"/>
    </location>
    <ligand>
        <name>substrate</name>
    </ligand>
</feature>
<evidence type="ECO:0000313" key="11">
    <source>
        <dbReference type="Proteomes" id="UP000254626"/>
    </source>
</evidence>
<feature type="binding site" evidence="8">
    <location>
        <position position="68"/>
    </location>
    <ligand>
        <name>[4Fe-4S] cluster</name>
        <dbReference type="ChEBI" id="CHEBI:49883"/>
        <note>4Fe-4S-S-AdoMet</note>
    </ligand>
</feature>
<proteinExistence type="inferred from homology"/>
<feature type="binding site" evidence="8">
    <location>
        <position position="122"/>
    </location>
    <ligand>
        <name>substrate</name>
    </ligand>
</feature>
<dbReference type="GO" id="GO:0000287">
    <property type="term" value="F:magnesium ion binding"/>
    <property type="evidence" value="ECO:0007669"/>
    <property type="project" value="UniProtKB-UniRule"/>
</dbReference>
<evidence type="ECO:0000256" key="2">
    <source>
        <dbReference type="ARBA" id="ARBA00022691"/>
    </source>
</evidence>
<feature type="binding site" evidence="8">
    <location>
        <begin position="42"/>
        <end position="44"/>
    </location>
    <ligand>
        <name>substrate</name>
    </ligand>
</feature>
<organism evidence="10 11">
    <name type="scientific">Vibrio fluvialis</name>
    <dbReference type="NCBI Taxonomy" id="676"/>
    <lineage>
        <taxon>Bacteria</taxon>
        <taxon>Pseudomonadati</taxon>
        <taxon>Pseudomonadota</taxon>
        <taxon>Gammaproteobacteria</taxon>
        <taxon>Vibrionales</taxon>
        <taxon>Vibrionaceae</taxon>
        <taxon>Vibrio</taxon>
    </lineage>
</organism>
<feature type="binding site" evidence="8">
    <location>
        <position position="61"/>
    </location>
    <ligand>
        <name>[4Fe-4S] cluster</name>
        <dbReference type="ChEBI" id="CHEBI:49883"/>
        <note>4Fe-4S-S-AdoMet</note>
    </ligand>
</feature>
<keyword evidence="7 8" id="KW-0456">Lyase</keyword>
<feature type="binding site" evidence="8">
    <location>
        <position position="124"/>
    </location>
    <ligand>
        <name>S-adenosyl-L-methionine</name>
        <dbReference type="ChEBI" id="CHEBI:59789"/>
    </ligand>
</feature>
<dbReference type="NCBIfam" id="TIGR04322">
    <property type="entry name" value="rSAM_QueE_Ecoli"/>
    <property type="match status" value="1"/>
</dbReference>
<sequence>MLNGGFKLTFTNASFKVSDLQFLDNKLGNFTLYKVNEMFETIQGEGVFTGVPAVFVRLQECPVGCAWCDTKQTWDAEPADERSFDEILVKTEDNPNWCSASAQQIIERYRAQGYSAKHIVITGGEPCIYDLVPLTQAFEAIGCRCQIETSGTFDVQATENTWVTVSPKVAMKGKLPVIDSALRRANEIKHPVATDKDIDNLDQLLARAKVPETTVIALQPISQKPRATQLCIETCIARNWRLSIQTHKYLSIA</sequence>
<comment type="function">
    <text evidence="8">Catalyzes the complex heterocyclic radical-mediated conversion of 6-carboxy-5,6,7,8-tetrahydropterin (CPH4) to 7-carboxy-7-deazaguanine (CDG), a step common to the biosynthetic pathways of all 7-deazapurine-containing compounds.</text>
</comment>
<comment type="cofactor">
    <cofactor evidence="8">
        <name>Mg(2+)</name>
        <dbReference type="ChEBI" id="CHEBI:18420"/>
    </cofactor>
</comment>
<dbReference type="PIRSF" id="PIRSF000370">
    <property type="entry name" value="QueE"/>
    <property type="match status" value="1"/>
</dbReference>
<keyword evidence="4 8" id="KW-0460">Magnesium</keyword>
<feature type="binding site" evidence="8">
    <location>
        <begin position="67"/>
        <end position="69"/>
    </location>
    <ligand>
        <name>S-adenosyl-L-methionine</name>
        <dbReference type="ChEBI" id="CHEBI:59789"/>
    </ligand>
</feature>
<dbReference type="AlphaFoldDB" id="A0AAX2LRD7"/>
<protein>
    <recommendedName>
        <fullName evidence="8">7-carboxy-7-deazaguanine synthase</fullName>
        <shortName evidence="8">CDG synthase</shortName>
        <ecNumber evidence="8">4.3.99.3</ecNumber>
    </recommendedName>
    <alternativeName>
        <fullName evidence="8">Queuosine biosynthesis protein QueE</fullName>
    </alternativeName>
</protein>
<evidence type="ECO:0000256" key="8">
    <source>
        <dbReference type="HAMAP-Rule" id="MF_00917"/>
    </source>
</evidence>
<keyword evidence="2 8" id="KW-0949">S-adenosyl-L-methionine</keyword>
<feature type="domain" description="Radical SAM core" evidence="9">
    <location>
        <begin position="48"/>
        <end position="253"/>
    </location>
</feature>
<feature type="binding site" evidence="8">
    <location>
        <position position="70"/>
    </location>
    <ligand>
        <name>Mg(2+)</name>
        <dbReference type="ChEBI" id="CHEBI:18420"/>
    </ligand>
</feature>